<name>A0A0V1H5Y5_TRIPS</name>
<gene>
    <name evidence="1" type="ORF">T4B_6879</name>
</gene>
<dbReference type="EMBL" id="JYDS01000451">
    <property type="protein sequence ID" value="KRZ05913.1"/>
    <property type="molecule type" value="Genomic_DNA"/>
</dbReference>
<protein>
    <submittedName>
        <fullName evidence="1">Uncharacterized protein</fullName>
    </submittedName>
</protein>
<evidence type="ECO:0000313" key="2">
    <source>
        <dbReference type="Proteomes" id="UP000054805"/>
    </source>
</evidence>
<comment type="caution">
    <text evidence="1">The sequence shown here is derived from an EMBL/GenBank/DDBJ whole genome shotgun (WGS) entry which is preliminary data.</text>
</comment>
<reference evidence="1 2" key="1">
    <citation type="submission" date="2015-01" db="EMBL/GenBank/DDBJ databases">
        <title>Evolution of Trichinella species and genotypes.</title>
        <authorList>
            <person name="Korhonen P.K."/>
            <person name="Edoardo P."/>
            <person name="Giuseppe L.R."/>
            <person name="Gasser R.B."/>
        </authorList>
    </citation>
    <scope>NUCLEOTIDE SEQUENCE [LARGE SCALE GENOMIC DNA]</scope>
    <source>
        <strain evidence="1">ISS588</strain>
    </source>
</reference>
<dbReference type="Proteomes" id="UP000054805">
    <property type="component" value="Unassembled WGS sequence"/>
</dbReference>
<sequence length="135" mass="14929">MSHPGLSIDHVLQPFLPYTKFLCALVPVPLELAKWTRVSLVAAKTRVNPVKRLSLLRFERIRILAAARLNRFVQEGLQLDNAPLHAGVAVRSRWHGCGRRLAVGVRVLETLSGKSNPDDLLSGGASLKRLARSSY</sequence>
<organism evidence="1 2">
    <name type="scientific">Trichinella pseudospiralis</name>
    <name type="common">Parasitic roundworm</name>
    <dbReference type="NCBI Taxonomy" id="6337"/>
    <lineage>
        <taxon>Eukaryota</taxon>
        <taxon>Metazoa</taxon>
        <taxon>Ecdysozoa</taxon>
        <taxon>Nematoda</taxon>
        <taxon>Enoplea</taxon>
        <taxon>Dorylaimia</taxon>
        <taxon>Trichinellida</taxon>
        <taxon>Trichinellidae</taxon>
        <taxon>Trichinella</taxon>
    </lineage>
</organism>
<evidence type="ECO:0000313" key="1">
    <source>
        <dbReference type="EMBL" id="KRZ05913.1"/>
    </source>
</evidence>
<keyword evidence="2" id="KW-1185">Reference proteome</keyword>
<dbReference type="AlphaFoldDB" id="A0A0V1H5Y5"/>
<proteinExistence type="predicted"/>
<accession>A0A0V1H5Y5</accession>